<feature type="transmembrane region" description="Helical" evidence="1">
    <location>
        <begin position="93"/>
        <end position="114"/>
    </location>
</feature>
<feature type="transmembrane region" description="Helical" evidence="1">
    <location>
        <begin position="237"/>
        <end position="256"/>
    </location>
</feature>
<feature type="transmembrane region" description="Helical" evidence="1">
    <location>
        <begin position="12"/>
        <end position="30"/>
    </location>
</feature>
<comment type="caution">
    <text evidence="3">The sequence shown here is derived from an EMBL/GenBank/DDBJ whole genome shotgun (WGS) entry which is preliminary data.</text>
</comment>
<evidence type="ECO:0000313" key="3">
    <source>
        <dbReference type="EMBL" id="EDM27406.1"/>
    </source>
</evidence>
<reference evidence="3 4" key="1">
    <citation type="journal article" date="2010" name="J. Bacteriol.">
        <title>Genome sequence of Lentisphaera araneosa HTCC2155T, the type species of the order Lentisphaerales in the phylum Lentisphaerae.</title>
        <authorList>
            <person name="Thrash J.C."/>
            <person name="Cho J.C."/>
            <person name="Vergin K.L."/>
            <person name="Morris R.M."/>
            <person name="Giovannoni S.J."/>
        </authorList>
    </citation>
    <scope>NUCLEOTIDE SEQUENCE [LARGE SCALE GENOMIC DNA]</scope>
    <source>
        <strain evidence="3 4">HTCC2155</strain>
    </source>
</reference>
<dbReference type="GO" id="GO:0080120">
    <property type="term" value="P:CAAX-box protein maturation"/>
    <property type="evidence" value="ECO:0007669"/>
    <property type="project" value="UniProtKB-ARBA"/>
</dbReference>
<dbReference type="Proteomes" id="UP000004947">
    <property type="component" value="Unassembled WGS sequence"/>
</dbReference>
<keyword evidence="1" id="KW-0472">Membrane</keyword>
<dbReference type="GO" id="GO:0004175">
    <property type="term" value="F:endopeptidase activity"/>
    <property type="evidence" value="ECO:0007669"/>
    <property type="project" value="UniProtKB-ARBA"/>
</dbReference>
<keyword evidence="1" id="KW-1133">Transmembrane helix</keyword>
<feature type="transmembrane region" description="Helical" evidence="1">
    <location>
        <begin position="161"/>
        <end position="181"/>
    </location>
</feature>
<gene>
    <name evidence="3" type="ORF">LNTAR_04821</name>
</gene>
<keyword evidence="4" id="KW-1185">Reference proteome</keyword>
<dbReference type="STRING" id="313628.LNTAR_04821"/>
<feature type="transmembrane region" description="Helical" evidence="1">
    <location>
        <begin position="213"/>
        <end position="230"/>
    </location>
</feature>
<evidence type="ECO:0000256" key="1">
    <source>
        <dbReference type="SAM" id="Phobius"/>
    </source>
</evidence>
<dbReference type="RefSeq" id="WP_007278711.1">
    <property type="nucleotide sequence ID" value="NZ_ABCK01000009.1"/>
</dbReference>
<dbReference type="Pfam" id="PF02517">
    <property type="entry name" value="Rce1-like"/>
    <property type="match status" value="1"/>
</dbReference>
<feature type="transmembrane region" description="Helical" evidence="1">
    <location>
        <begin position="276"/>
        <end position="296"/>
    </location>
</feature>
<name>A6DLF1_9BACT</name>
<dbReference type="EMBL" id="ABCK01000009">
    <property type="protein sequence ID" value="EDM27406.1"/>
    <property type="molecule type" value="Genomic_DNA"/>
</dbReference>
<dbReference type="PANTHER" id="PTHR39430:SF1">
    <property type="entry name" value="PROTEASE"/>
    <property type="match status" value="1"/>
</dbReference>
<evidence type="ECO:0000313" key="4">
    <source>
        <dbReference type="Proteomes" id="UP000004947"/>
    </source>
</evidence>
<dbReference type="OrthoDB" id="7057423at2"/>
<evidence type="ECO:0000259" key="2">
    <source>
        <dbReference type="Pfam" id="PF02517"/>
    </source>
</evidence>
<dbReference type="PANTHER" id="PTHR39430">
    <property type="entry name" value="MEMBRANE-ASSOCIATED PROTEASE-RELATED"/>
    <property type="match status" value="1"/>
</dbReference>
<feature type="domain" description="CAAX prenyl protease 2/Lysostaphin resistance protein A-like" evidence="2">
    <location>
        <begin position="135"/>
        <end position="248"/>
    </location>
</feature>
<keyword evidence="1" id="KW-0812">Transmembrane</keyword>
<sequence length="304" mass="33923">MNEDRKKIIALTTYLLSVFILGSLICPLLWEIIHNTPLKNIESIGEASFGKVCNRAFMLVAFGGLWPLAKQLNCTTKDDFGLAIPRKSFLKEFGMGFIFGAITLLCLALFFYFIELRTLKSGPIDERILKGIRKGVVTGIVVGLIEEIFFRGILTRILSRLGTLFMAIFISSTIYAAVHFIKGDSSTNYDVIHWHSGFTYLKSAFGLYADPRFIGSFLTLLTVGIFLAALTLKRGNIALAAGIHAGWVCIIKGNSNVTRTDGDSPYYWLVGNYDKFTGYAAFLWLAIICLGTWFFLEKRNKNCA</sequence>
<protein>
    <recommendedName>
        <fullName evidence="2">CAAX prenyl protease 2/Lysostaphin resistance protein A-like domain-containing protein</fullName>
    </recommendedName>
</protein>
<proteinExistence type="predicted"/>
<dbReference type="AlphaFoldDB" id="A6DLF1"/>
<organism evidence="3 4">
    <name type="scientific">Lentisphaera araneosa HTCC2155</name>
    <dbReference type="NCBI Taxonomy" id="313628"/>
    <lineage>
        <taxon>Bacteria</taxon>
        <taxon>Pseudomonadati</taxon>
        <taxon>Lentisphaerota</taxon>
        <taxon>Lentisphaeria</taxon>
        <taxon>Lentisphaerales</taxon>
        <taxon>Lentisphaeraceae</taxon>
        <taxon>Lentisphaera</taxon>
    </lineage>
</organism>
<dbReference type="eggNOG" id="COG1266">
    <property type="taxonomic scope" value="Bacteria"/>
</dbReference>
<dbReference type="InterPro" id="IPR003675">
    <property type="entry name" value="Rce1/LyrA-like_dom"/>
</dbReference>
<accession>A6DLF1</accession>